<feature type="domain" description="PRD" evidence="8">
    <location>
        <begin position="183"/>
        <end position="291"/>
    </location>
</feature>
<dbReference type="InterPro" id="IPR050661">
    <property type="entry name" value="BglG_antiterminators"/>
</dbReference>
<evidence type="ECO:0000259" key="8">
    <source>
        <dbReference type="PROSITE" id="PS51372"/>
    </source>
</evidence>
<dbReference type="PROSITE" id="PS51099">
    <property type="entry name" value="PTS_EIIB_TYPE_2"/>
    <property type="match status" value="1"/>
</dbReference>
<reference evidence="9 10" key="1">
    <citation type="submission" date="2019-01" db="EMBL/GenBank/DDBJ databases">
        <title>Bacillus sp. M5HDSG1-1, whole genome shotgun sequence.</title>
        <authorList>
            <person name="Tuo L."/>
        </authorList>
    </citation>
    <scope>NUCLEOTIDE SEQUENCE [LARGE SCALE GENOMIC DNA]</scope>
    <source>
        <strain evidence="9 10">M5HDSG1-1</strain>
    </source>
</reference>
<dbReference type="Gene3D" id="3.40.930.10">
    <property type="entry name" value="Mannitol-specific EII, Chain A"/>
    <property type="match status" value="1"/>
</dbReference>
<keyword evidence="1" id="KW-0808">Transferase</keyword>
<dbReference type="GO" id="GO:0006355">
    <property type="term" value="P:regulation of DNA-templated transcription"/>
    <property type="evidence" value="ECO:0007669"/>
    <property type="project" value="InterPro"/>
</dbReference>
<dbReference type="InterPro" id="IPR013196">
    <property type="entry name" value="HTH_11"/>
</dbReference>
<dbReference type="Pfam" id="PF08279">
    <property type="entry name" value="HTH_11"/>
    <property type="match status" value="1"/>
</dbReference>
<proteinExistence type="predicted"/>
<gene>
    <name evidence="9" type="ORF">EM808_02160</name>
</gene>
<dbReference type="InterPro" id="IPR002178">
    <property type="entry name" value="PTS_EIIA_type-2_dom"/>
</dbReference>
<dbReference type="InterPro" id="IPR007737">
    <property type="entry name" value="Mga_HTH"/>
</dbReference>
<evidence type="ECO:0000256" key="4">
    <source>
        <dbReference type="ARBA" id="ARBA00023159"/>
    </source>
</evidence>
<dbReference type="Pfam" id="PF00359">
    <property type="entry name" value="PTS_EIIA_2"/>
    <property type="match status" value="1"/>
</dbReference>
<dbReference type="InterPro" id="IPR036634">
    <property type="entry name" value="PRD_sf"/>
</dbReference>
<dbReference type="CDD" id="cd05568">
    <property type="entry name" value="PTS_IIB_bgl_like"/>
    <property type="match status" value="1"/>
</dbReference>
<dbReference type="InterPro" id="IPR013011">
    <property type="entry name" value="PTS_EIIB_2"/>
</dbReference>
<feature type="domain" description="PRD" evidence="8">
    <location>
        <begin position="300"/>
        <end position="407"/>
    </location>
</feature>
<evidence type="ECO:0000256" key="3">
    <source>
        <dbReference type="ARBA" id="ARBA00023015"/>
    </source>
</evidence>
<name>A0A3S2X634_9BACI</name>
<comment type="caution">
    <text evidence="9">The sequence shown here is derived from an EMBL/GenBank/DDBJ whole genome shotgun (WGS) entry which is preliminary data.</text>
</comment>
<evidence type="ECO:0000313" key="10">
    <source>
        <dbReference type="Proteomes" id="UP000288024"/>
    </source>
</evidence>
<keyword evidence="4" id="KW-0010">Activator</keyword>
<protein>
    <submittedName>
        <fullName evidence="9">Transcription antiterminator</fullName>
    </submittedName>
</protein>
<dbReference type="SUPFAM" id="SSF52794">
    <property type="entry name" value="PTS system IIB component-like"/>
    <property type="match status" value="1"/>
</dbReference>
<dbReference type="SUPFAM" id="SSF55804">
    <property type="entry name" value="Phoshotransferase/anion transport protein"/>
    <property type="match status" value="1"/>
</dbReference>
<organism evidence="9 10">
    <name type="scientific">Niallia taxi</name>
    <dbReference type="NCBI Taxonomy" id="2499688"/>
    <lineage>
        <taxon>Bacteria</taxon>
        <taxon>Bacillati</taxon>
        <taxon>Bacillota</taxon>
        <taxon>Bacilli</taxon>
        <taxon>Bacillales</taxon>
        <taxon>Bacillaceae</taxon>
        <taxon>Niallia</taxon>
    </lineage>
</organism>
<evidence type="ECO:0000256" key="5">
    <source>
        <dbReference type="ARBA" id="ARBA00023163"/>
    </source>
</evidence>
<keyword evidence="2" id="KW-0677">Repeat</keyword>
<evidence type="ECO:0000313" key="9">
    <source>
        <dbReference type="EMBL" id="RVT67305.1"/>
    </source>
</evidence>
<dbReference type="InterPro" id="IPR036388">
    <property type="entry name" value="WH-like_DNA-bd_sf"/>
</dbReference>
<dbReference type="InterPro" id="IPR036095">
    <property type="entry name" value="PTS_EIIB-like_sf"/>
</dbReference>
<dbReference type="Gene3D" id="1.10.10.10">
    <property type="entry name" value="Winged helix-like DNA-binding domain superfamily/Winged helix DNA-binding domain"/>
    <property type="match status" value="2"/>
</dbReference>
<dbReference type="InterPro" id="IPR011608">
    <property type="entry name" value="PRD"/>
</dbReference>
<dbReference type="InterPro" id="IPR016152">
    <property type="entry name" value="PTrfase/Anion_transptr"/>
</dbReference>
<dbReference type="GO" id="GO:0008982">
    <property type="term" value="F:protein-N(PI)-phosphohistidine-sugar phosphotransferase activity"/>
    <property type="evidence" value="ECO:0007669"/>
    <property type="project" value="InterPro"/>
</dbReference>
<dbReference type="Proteomes" id="UP000288024">
    <property type="component" value="Unassembled WGS sequence"/>
</dbReference>
<keyword evidence="10" id="KW-1185">Reference proteome</keyword>
<sequence>MLENRTGNLLKQLMAAEDLITSEQLAKVLHVTSRTVRNDMKELESLLAVNGAKIKSVRGQGYQLIIESDQLFRKFLKDSFQEGKDEIIPTLKGGRVHYIINRLLLTDKNLKLEDLADELFISKSTIQNDLKEVKELLKSYDLKVEKTGNSGMRLKGEEVNLRFCMSEYLFNRKLDQTELTYDPATLLLNEELTAIRTIILEQIRIAAITLSDISLNNLVVHIVIACKRIREGNYISAIPKETNEITVEKEYAVSKKIVGKIENTLHVEFPETEVAYIAIHLLGTKLMSHHALTDGEVLDFIDERILSLTANILKEVEHKMNLQIEQDKELFTGLSLHLKPAINRFRYKMNLRNPLLDDIKSNYPIPFEAGVVSAGVIKKELGYDIHENEIAFLALHFGAAMERKKVSSKKKRCMIVCASGVGSANLLYYKLKSQYSSELEMIGTTELYKVKEINFSEVDLIISTIPIKEDIPVPVIEVNTILGDRDFAKINGALYSKKAKTSAYSSIREELVFLQKPFDTKEEIFAFLEAELLSLDLINNSFMDHVREREKVSPTCFGNMVAIPHPNTPQTDKTFWAFCTLQKPIDWGGKHVQFICLLSVQKNSTGDFQELYDVLGDVLDSPTIIQHLLKCKSFSEFKSVFPS</sequence>
<feature type="domain" description="PTS EIIB type-2" evidence="7">
    <location>
        <begin position="411"/>
        <end position="502"/>
    </location>
</feature>
<feature type="domain" description="PTS EIIA type-2" evidence="6">
    <location>
        <begin position="505"/>
        <end position="643"/>
    </location>
</feature>
<evidence type="ECO:0000259" key="7">
    <source>
        <dbReference type="PROSITE" id="PS51099"/>
    </source>
</evidence>
<dbReference type="PROSITE" id="PS51094">
    <property type="entry name" value="PTS_EIIA_TYPE_2"/>
    <property type="match status" value="1"/>
</dbReference>
<dbReference type="SUPFAM" id="SSF46785">
    <property type="entry name" value="Winged helix' DNA-binding domain"/>
    <property type="match status" value="1"/>
</dbReference>
<dbReference type="Pfam" id="PF05043">
    <property type="entry name" value="Mga"/>
    <property type="match status" value="1"/>
</dbReference>
<dbReference type="InterPro" id="IPR036390">
    <property type="entry name" value="WH_DNA-bd_sf"/>
</dbReference>
<dbReference type="GO" id="GO:0009401">
    <property type="term" value="P:phosphoenolpyruvate-dependent sugar phosphotransferase system"/>
    <property type="evidence" value="ECO:0007669"/>
    <property type="project" value="InterPro"/>
</dbReference>
<dbReference type="Gene3D" id="1.10.1790.10">
    <property type="entry name" value="PRD domain"/>
    <property type="match status" value="2"/>
</dbReference>
<dbReference type="Pfam" id="PF00874">
    <property type="entry name" value="PRD"/>
    <property type="match status" value="2"/>
</dbReference>
<dbReference type="Gene3D" id="3.40.50.2300">
    <property type="match status" value="1"/>
</dbReference>
<evidence type="ECO:0000256" key="2">
    <source>
        <dbReference type="ARBA" id="ARBA00022737"/>
    </source>
</evidence>
<dbReference type="RefSeq" id="WP_127735154.1">
    <property type="nucleotide sequence ID" value="NZ_RZTZ01000001.1"/>
</dbReference>
<keyword evidence="3" id="KW-0805">Transcription regulation</keyword>
<accession>A0A3S2X634</accession>
<dbReference type="PANTHER" id="PTHR30185:SF13">
    <property type="entry name" value="LICABCH OPERON REGULATOR-RELATED"/>
    <property type="match status" value="1"/>
</dbReference>
<dbReference type="PANTHER" id="PTHR30185">
    <property type="entry name" value="CRYPTIC BETA-GLUCOSIDE BGL OPERON ANTITERMINATOR"/>
    <property type="match status" value="1"/>
</dbReference>
<evidence type="ECO:0000256" key="1">
    <source>
        <dbReference type="ARBA" id="ARBA00022679"/>
    </source>
</evidence>
<dbReference type="SUPFAM" id="SSF63520">
    <property type="entry name" value="PTS-regulatory domain, PRD"/>
    <property type="match status" value="2"/>
</dbReference>
<keyword evidence="5" id="KW-0804">Transcription</keyword>
<dbReference type="AlphaFoldDB" id="A0A3S2X634"/>
<dbReference type="EMBL" id="RZTZ01000001">
    <property type="protein sequence ID" value="RVT67305.1"/>
    <property type="molecule type" value="Genomic_DNA"/>
</dbReference>
<dbReference type="PROSITE" id="PS51372">
    <property type="entry name" value="PRD_2"/>
    <property type="match status" value="2"/>
</dbReference>
<evidence type="ECO:0000259" key="6">
    <source>
        <dbReference type="PROSITE" id="PS51094"/>
    </source>
</evidence>